<evidence type="ECO:0000256" key="8">
    <source>
        <dbReference type="SAM" id="MobiDB-lite"/>
    </source>
</evidence>
<evidence type="ECO:0000259" key="10">
    <source>
        <dbReference type="PROSITE" id="PS51755"/>
    </source>
</evidence>
<dbReference type="CDD" id="cd17624">
    <property type="entry name" value="REC_OmpR_PmrA-like"/>
    <property type="match status" value="1"/>
</dbReference>
<dbReference type="FunFam" id="3.40.50.2300:FF:000002">
    <property type="entry name" value="DNA-binding response regulator PhoP"/>
    <property type="match status" value="1"/>
</dbReference>
<feature type="domain" description="OmpR/PhoB-type" evidence="10">
    <location>
        <begin position="124"/>
        <end position="220"/>
    </location>
</feature>
<dbReference type="SUPFAM" id="SSF52172">
    <property type="entry name" value="CheY-like"/>
    <property type="match status" value="1"/>
</dbReference>
<proteinExistence type="predicted"/>
<keyword evidence="4 7" id="KW-0238">DNA-binding</keyword>
<feature type="DNA-binding region" description="OmpR/PhoB-type" evidence="7">
    <location>
        <begin position="124"/>
        <end position="220"/>
    </location>
</feature>
<dbReference type="PANTHER" id="PTHR48111">
    <property type="entry name" value="REGULATOR OF RPOS"/>
    <property type="match status" value="1"/>
</dbReference>
<dbReference type="Gene3D" id="1.10.10.10">
    <property type="entry name" value="Winged helix-like DNA-binding domain superfamily/Winged helix DNA-binding domain"/>
    <property type="match status" value="1"/>
</dbReference>
<evidence type="ECO:0000256" key="7">
    <source>
        <dbReference type="PROSITE-ProRule" id="PRU01091"/>
    </source>
</evidence>
<dbReference type="KEGG" id="otr:OTERR_07780"/>
<keyword evidence="5" id="KW-0804">Transcription</keyword>
<evidence type="ECO:0000256" key="2">
    <source>
        <dbReference type="ARBA" id="ARBA00023012"/>
    </source>
</evidence>
<dbReference type="Proteomes" id="UP000323671">
    <property type="component" value="Chromosome"/>
</dbReference>
<dbReference type="GO" id="GO:0000156">
    <property type="term" value="F:phosphorelay response regulator activity"/>
    <property type="evidence" value="ECO:0007669"/>
    <property type="project" value="TreeGrafter"/>
</dbReference>
<dbReference type="SMART" id="SM00448">
    <property type="entry name" value="REC"/>
    <property type="match status" value="1"/>
</dbReference>
<dbReference type="Pfam" id="PF00072">
    <property type="entry name" value="Response_reg"/>
    <property type="match status" value="1"/>
</dbReference>
<dbReference type="GO" id="GO:0006355">
    <property type="term" value="P:regulation of DNA-templated transcription"/>
    <property type="evidence" value="ECO:0007669"/>
    <property type="project" value="InterPro"/>
</dbReference>
<reference evidence="11 12" key="1">
    <citation type="submission" date="2017-07" db="EMBL/GenBank/DDBJ databases">
        <title>Complete genome sequence of Oryzomicrobium terrae TPP412.</title>
        <authorList>
            <person name="Chiu L.-W."/>
            <person name="Lo K.-J."/>
            <person name="Tsai Y.-M."/>
            <person name="Lin S.-S."/>
            <person name="Kuo C.-H."/>
            <person name="Liu C.-T."/>
        </authorList>
    </citation>
    <scope>NUCLEOTIDE SEQUENCE [LARGE SCALE GENOMIC DNA]</scope>
    <source>
        <strain evidence="11 12">TPP412</strain>
    </source>
</reference>
<sequence>MRLLLVEDDCLLADGLTQALKSAGFVVDWVKNGRDADRWLTDQEYELAILDLGLPGLDGAAVLARLRERRQRTPVLILSAREALEERVKMLDLGADDYLVKPVALTELVARIRALIRRGRAAPEPELRLGRLRLDTVGRRAFVGEAPLELTAREWAALEFLASRAGRIVSKEQIMQSLYGWDEDITPNAVEKFISRLRTKLDPEGIPIRTVRGLGYYLEKPSETGDPESTTVSPDLDPAS</sequence>
<evidence type="ECO:0000256" key="6">
    <source>
        <dbReference type="PROSITE-ProRule" id="PRU00169"/>
    </source>
</evidence>
<accession>A0A5C1E6J2</accession>
<dbReference type="PROSITE" id="PS51755">
    <property type="entry name" value="OMPR_PHOB"/>
    <property type="match status" value="1"/>
</dbReference>
<dbReference type="Pfam" id="PF00486">
    <property type="entry name" value="Trans_reg_C"/>
    <property type="match status" value="1"/>
</dbReference>
<dbReference type="GO" id="GO:0005829">
    <property type="term" value="C:cytosol"/>
    <property type="evidence" value="ECO:0007669"/>
    <property type="project" value="TreeGrafter"/>
</dbReference>
<feature type="region of interest" description="Disordered" evidence="8">
    <location>
        <begin position="219"/>
        <end position="240"/>
    </location>
</feature>
<dbReference type="GO" id="GO:0032993">
    <property type="term" value="C:protein-DNA complex"/>
    <property type="evidence" value="ECO:0007669"/>
    <property type="project" value="TreeGrafter"/>
</dbReference>
<dbReference type="InterPro" id="IPR039420">
    <property type="entry name" value="WalR-like"/>
</dbReference>
<name>A0A5C1E6J2_9RHOO</name>
<dbReference type="SMART" id="SM00862">
    <property type="entry name" value="Trans_reg_C"/>
    <property type="match status" value="1"/>
</dbReference>
<dbReference type="InterPro" id="IPR001867">
    <property type="entry name" value="OmpR/PhoB-type_DNA-bd"/>
</dbReference>
<evidence type="ECO:0000256" key="4">
    <source>
        <dbReference type="ARBA" id="ARBA00023125"/>
    </source>
</evidence>
<dbReference type="PANTHER" id="PTHR48111:SF67">
    <property type="entry name" value="TRANSCRIPTIONAL REGULATORY PROTEIN TCTD"/>
    <property type="match status" value="1"/>
</dbReference>
<evidence type="ECO:0000256" key="1">
    <source>
        <dbReference type="ARBA" id="ARBA00022553"/>
    </source>
</evidence>
<dbReference type="EMBL" id="CP022579">
    <property type="protein sequence ID" value="QEL64254.1"/>
    <property type="molecule type" value="Genomic_DNA"/>
</dbReference>
<evidence type="ECO:0000313" key="12">
    <source>
        <dbReference type="Proteomes" id="UP000323671"/>
    </source>
</evidence>
<feature type="modified residue" description="4-aspartylphosphate" evidence="6">
    <location>
        <position position="51"/>
    </location>
</feature>
<protein>
    <submittedName>
        <fullName evidence="11">Two-component system, OmpR family, response regulator</fullName>
    </submittedName>
</protein>
<dbReference type="PROSITE" id="PS50110">
    <property type="entry name" value="RESPONSE_REGULATORY"/>
    <property type="match status" value="1"/>
</dbReference>
<dbReference type="Gene3D" id="6.10.250.690">
    <property type="match status" value="1"/>
</dbReference>
<dbReference type="InterPro" id="IPR011006">
    <property type="entry name" value="CheY-like_superfamily"/>
</dbReference>
<keyword evidence="1 6" id="KW-0597">Phosphoprotein</keyword>
<organism evidence="11 12">
    <name type="scientific">Oryzomicrobium terrae</name>
    <dbReference type="NCBI Taxonomy" id="1735038"/>
    <lineage>
        <taxon>Bacteria</taxon>
        <taxon>Pseudomonadati</taxon>
        <taxon>Pseudomonadota</taxon>
        <taxon>Betaproteobacteria</taxon>
        <taxon>Rhodocyclales</taxon>
        <taxon>Rhodocyclaceae</taxon>
        <taxon>Oryzomicrobium</taxon>
    </lineage>
</organism>
<dbReference type="AlphaFoldDB" id="A0A5C1E6J2"/>
<evidence type="ECO:0000259" key="9">
    <source>
        <dbReference type="PROSITE" id="PS50110"/>
    </source>
</evidence>
<gene>
    <name evidence="11" type="primary">tctD</name>
    <name evidence="11" type="ORF">OTERR_07780</name>
</gene>
<evidence type="ECO:0000313" key="11">
    <source>
        <dbReference type="EMBL" id="QEL64254.1"/>
    </source>
</evidence>
<dbReference type="RefSeq" id="WP_149424928.1">
    <property type="nucleotide sequence ID" value="NZ_CP022579.1"/>
</dbReference>
<keyword evidence="2" id="KW-0902">Two-component regulatory system</keyword>
<keyword evidence="12" id="KW-1185">Reference proteome</keyword>
<dbReference type="Gene3D" id="3.40.50.2300">
    <property type="match status" value="1"/>
</dbReference>
<dbReference type="CDD" id="cd00383">
    <property type="entry name" value="trans_reg_C"/>
    <property type="match status" value="1"/>
</dbReference>
<evidence type="ECO:0000256" key="5">
    <source>
        <dbReference type="ARBA" id="ARBA00023163"/>
    </source>
</evidence>
<keyword evidence="3" id="KW-0805">Transcription regulation</keyword>
<dbReference type="InterPro" id="IPR036388">
    <property type="entry name" value="WH-like_DNA-bd_sf"/>
</dbReference>
<dbReference type="InterPro" id="IPR001789">
    <property type="entry name" value="Sig_transdc_resp-reg_receiver"/>
</dbReference>
<evidence type="ECO:0000256" key="3">
    <source>
        <dbReference type="ARBA" id="ARBA00023015"/>
    </source>
</evidence>
<feature type="domain" description="Response regulatory" evidence="9">
    <location>
        <begin position="2"/>
        <end position="116"/>
    </location>
</feature>
<dbReference type="GO" id="GO:0000976">
    <property type="term" value="F:transcription cis-regulatory region binding"/>
    <property type="evidence" value="ECO:0007669"/>
    <property type="project" value="TreeGrafter"/>
</dbReference>